<evidence type="ECO:0000256" key="10">
    <source>
        <dbReference type="ARBA" id="ARBA00049285"/>
    </source>
</evidence>
<feature type="binding site" evidence="11">
    <location>
        <position position="291"/>
    </location>
    <ligand>
        <name>L-glutamine</name>
        <dbReference type="ChEBI" id="CHEBI:58359"/>
    </ligand>
</feature>
<comment type="pathway">
    <text evidence="1 11">Pyrimidine metabolism; UMP biosynthesis via de novo pathway; (S)-dihydroorotate from bicarbonate: step 1/3.</text>
</comment>
<dbReference type="RefSeq" id="WP_089281319.1">
    <property type="nucleotide sequence ID" value="NZ_FZOJ01000002.1"/>
</dbReference>
<dbReference type="SUPFAM" id="SSF52317">
    <property type="entry name" value="Class I glutamine amidotransferase-like"/>
    <property type="match status" value="1"/>
</dbReference>
<comment type="subunit">
    <text evidence="11">Composed of two chains; the small (or glutamine) chain promotes the hydrolysis of glutamine to ammonia, which is used by the large (or ammonia) chain to synthesize carbamoyl phosphate. Tetramer of heterodimers (alpha,beta)4.</text>
</comment>
<dbReference type="UniPathway" id="UPA00070">
    <property type="reaction ID" value="UER00115"/>
</dbReference>
<evidence type="ECO:0000256" key="7">
    <source>
        <dbReference type="ARBA" id="ARBA00022962"/>
    </source>
</evidence>
<protein>
    <recommendedName>
        <fullName evidence="11">Carbamoyl phosphate synthase small chain</fullName>
        <ecNumber evidence="11">6.3.5.5</ecNumber>
    </recommendedName>
    <alternativeName>
        <fullName evidence="11">Carbamoyl phosphate synthetase glutamine chain</fullName>
    </alternativeName>
</protein>
<dbReference type="Gene3D" id="3.50.30.20">
    <property type="entry name" value="Carbamoyl-phosphate synthase small subunit, N-terminal domain"/>
    <property type="match status" value="1"/>
</dbReference>
<evidence type="ECO:0000313" key="13">
    <source>
        <dbReference type="EMBL" id="SNR96539.1"/>
    </source>
</evidence>
<evidence type="ECO:0000256" key="6">
    <source>
        <dbReference type="ARBA" id="ARBA00022840"/>
    </source>
</evidence>
<dbReference type="OrthoDB" id="9804328at2"/>
<dbReference type="InterPro" id="IPR050472">
    <property type="entry name" value="Anth_synth/Amidotransfase"/>
</dbReference>
<evidence type="ECO:0000313" key="14">
    <source>
        <dbReference type="Proteomes" id="UP000198304"/>
    </source>
</evidence>
<evidence type="ECO:0000256" key="11">
    <source>
        <dbReference type="HAMAP-Rule" id="MF_01209"/>
    </source>
</evidence>
<keyword evidence="7 11" id="KW-0315">Glutamine amidotransferase</keyword>
<dbReference type="Pfam" id="PF00988">
    <property type="entry name" value="CPSase_sm_chain"/>
    <property type="match status" value="1"/>
</dbReference>
<dbReference type="EC" id="6.3.5.5" evidence="11"/>
<accession>A0A239ALU8</accession>
<feature type="domain" description="Carbamoyl-phosphate synthase small subunit N-terminal" evidence="12">
    <location>
        <begin position="1"/>
        <end position="131"/>
    </location>
</feature>
<keyword evidence="11" id="KW-0028">Amino-acid biosynthesis</keyword>
<dbReference type="FunFam" id="3.50.30.20:FF:000001">
    <property type="entry name" value="Carbamoyl-phosphate synthase small chain"/>
    <property type="match status" value="1"/>
</dbReference>
<sequence length="360" mass="40716">MKGYLILEDGMVLEGETFGDLQQEVGEVVFNTSMAGYQEIFTDNSYNGQILVMTYPMIGNYGINSEDIESAKPSIKGLIVRELCKTPSNWKSEMGLDEYFKKHHIMGLEGVDTRKLVKHLREQGTMKGMITTSMTSKEEALEKMNQEDIQNKNYTEEVSTSKPYVIEGQGPHIALLDFGVKQNILRTLKGYDCHITVLPYNTKAEEIMKLGVEGIFLSNGPGNPETLMVAVENIKKLMHHKPMFGICMGHQLLSLAFGAETYKLKYGHRGGNHPVKDLLTNKVYITSQNHGYVVDENTVNPKEIIVTHRNLNDGTIEGIRHKYLPIFSVQYHPEASPGPMESKYLFQQFVYNVQRKQQAV</sequence>
<feature type="binding site" evidence="11">
    <location>
        <position position="45"/>
    </location>
    <ligand>
        <name>L-glutamine</name>
        <dbReference type="ChEBI" id="CHEBI:58359"/>
    </ligand>
</feature>
<dbReference type="EMBL" id="FZOJ01000002">
    <property type="protein sequence ID" value="SNR96539.1"/>
    <property type="molecule type" value="Genomic_DNA"/>
</dbReference>
<comment type="similarity">
    <text evidence="3 11">Belongs to the CarA family.</text>
</comment>
<keyword evidence="11" id="KW-0055">Arginine biosynthesis</keyword>
<feature type="binding site" evidence="11">
    <location>
        <position position="222"/>
    </location>
    <ligand>
        <name>L-glutamine</name>
        <dbReference type="ChEBI" id="CHEBI:58359"/>
    </ligand>
</feature>
<keyword evidence="6 11" id="KW-0067">ATP-binding</keyword>
<feature type="active site" evidence="11">
    <location>
        <position position="332"/>
    </location>
</feature>
<dbReference type="PANTHER" id="PTHR43418:SF7">
    <property type="entry name" value="CARBAMOYL-PHOSPHATE SYNTHASE SMALL CHAIN"/>
    <property type="match status" value="1"/>
</dbReference>
<dbReference type="SMART" id="SM01097">
    <property type="entry name" value="CPSase_sm_chain"/>
    <property type="match status" value="1"/>
</dbReference>
<dbReference type="Pfam" id="PF00117">
    <property type="entry name" value="GATase"/>
    <property type="match status" value="1"/>
</dbReference>
<comment type="pathway">
    <text evidence="2 11">Amino-acid biosynthesis; L-arginine biosynthesis; carbamoyl phosphate from bicarbonate: step 1/1.</text>
</comment>
<dbReference type="PANTHER" id="PTHR43418">
    <property type="entry name" value="MULTIFUNCTIONAL TRYPTOPHAN BIOSYNTHESIS PROTEIN-RELATED"/>
    <property type="match status" value="1"/>
</dbReference>
<reference evidence="13 14" key="1">
    <citation type="submission" date="2017-06" db="EMBL/GenBank/DDBJ databases">
        <authorList>
            <person name="Kim H.J."/>
            <person name="Triplett B.A."/>
        </authorList>
    </citation>
    <scope>NUCLEOTIDE SEQUENCE [LARGE SCALE GENOMIC DNA]</scope>
    <source>
        <strain evidence="13 14">SCA</strain>
    </source>
</reference>
<proteinExistence type="inferred from homology"/>
<dbReference type="GO" id="GO:0006526">
    <property type="term" value="P:L-arginine biosynthetic process"/>
    <property type="evidence" value="ECO:0007669"/>
    <property type="project" value="UniProtKB-UniRule"/>
</dbReference>
<evidence type="ECO:0000256" key="4">
    <source>
        <dbReference type="ARBA" id="ARBA00022598"/>
    </source>
</evidence>
<feature type="active site" evidence="11">
    <location>
        <position position="334"/>
    </location>
</feature>
<dbReference type="InterPro" id="IPR006274">
    <property type="entry name" value="CarbamoylP_synth_ssu"/>
</dbReference>
<feature type="active site" description="Nucleophile" evidence="11">
    <location>
        <position position="247"/>
    </location>
</feature>
<dbReference type="GO" id="GO:0004359">
    <property type="term" value="F:glutaminase activity"/>
    <property type="evidence" value="ECO:0007669"/>
    <property type="project" value="RHEA"/>
</dbReference>
<organism evidence="13 14">
    <name type="scientific">Anaerovirgula multivorans</name>
    <dbReference type="NCBI Taxonomy" id="312168"/>
    <lineage>
        <taxon>Bacteria</taxon>
        <taxon>Bacillati</taxon>
        <taxon>Bacillota</taxon>
        <taxon>Clostridia</taxon>
        <taxon>Peptostreptococcales</taxon>
        <taxon>Natronincolaceae</taxon>
        <taxon>Anaerovirgula</taxon>
    </lineage>
</organism>
<feature type="region of interest" description="CPSase" evidence="11">
    <location>
        <begin position="1"/>
        <end position="171"/>
    </location>
</feature>
<dbReference type="InterPro" id="IPR002474">
    <property type="entry name" value="CarbamoylP_synth_ssu_N"/>
</dbReference>
<feature type="binding site" evidence="11">
    <location>
        <position position="289"/>
    </location>
    <ligand>
        <name>L-glutamine</name>
        <dbReference type="ChEBI" id="CHEBI:58359"/>
    </ligand>
</feature>
<dbReference type="PRINTS" id="PR00099">
    <property type="entry name" value="CPSGATASE"/>
</dbReference>
<keyword evidence="8 11" id="KW-0665">Pyrimidine biosynthesis</keyword>
<dbReference type="HAMAP" id="MF_01209">
    <property type="entry name" value="CPSase_S_chain"/>
    <property type="match status" value="1"/>
</dbReference>
<evidence type="ECO:0000256" key="1">
    <source>
        <dbReference type="ARBA" id="ARBA00004812"/>
    </source>
</evidence>
<dbReference type="InterPro" id="IPR035686">
    <property type="entry name" value="CPSase_GATase1"/>
</dbReference>
<dbReference type="InterPro" id="IPR029062">
    <property type="entry name" value="Class_I_gatase-like"/>
</dbReference>
<dbReference type="UniPathway" id="UPA00068">
    <property type="reaction ID" value="UER00171"/>
</dbReference>
<dbReference type="GO" id="GO:0006207">
    <property type="term" value="P:'de novo' pyrimidine nucleobase biosynthetic process"/>
    <property type="evidence" value="ECO:0007669"/>
    <property type="project" value="InterPro"/>
</dbReference>
<dbReference type="Proteomes" id="UP000198304">
    <property type="component" value="Unassembled WGS sequence"/>
</dbReference>
<dbReference type="GO" id="GO:0004088">
    <property type="term" value="F:carbamoyl-phosphate synthase (glutamine-hydrolyzing) activity"/>
    <property type="evidence" value="ECO:0007669"/>
    <property type="project" value="UniProtKB-UniRule"/>
</dbReference>
<feature type="binding site" evidence="11">
    <location>
        <position position="248"/>
    </location>
    <ligand>
        <name>L-glutamine</name>
        <dbReference type="ChEBI" id="CHEBI:58359"/>
    </ligand>
</feature>
<keyword evidence="5 11" id="KW-0547">Nucleotide-binding</keyword>
<comment type="function">
    <text evidence="11">Small subunit of the glutamine-dependent carbamoyl phosphate synthetase (CPSase). CPSase catalyzes the formation of carbamoyl phosphate from the ammonia moiety of glutamine, carbonate, and phosphate donated by ATP, constituting the first step of 2 biosynthetic pathways, one leading to arginine and/or urea and the other to pyrimidine nucleotides. The small subunit (glutamine amidotransferase) binds and cleaves glutamine to supply the large subunit with the substrate ammonia.</text>
</comment>
<dbReference type="GO" id="GO:0006541">
    <property type="term" value="P:glutamine metabolic process"/>
    <property type="evidence" value="ECO:0007669"/>
    <property type="project" value="InterPro"/>
</dbReference>
<feature type="binding site" evidence="11">
    <location>
        <position position="220"/>
    </location>
    <ligand>
        <name>L-glutamine</name>
        <dbReference type="ChEBI" id="CHEBI:58359"/>
    </ligand>
</feature>
<evidence type="ECO:0000256" key="2">
    <source>
        <dbReference type="ARBA" id="ARBA00005077"/>
    </source>
</evidence>
<dbReference type="NCBIfam" id="TIGR01368">
    <property type="entry name" value="CPSaseIIsmall"/>
    <property type="match status" value="1"/>
</dbReference>
<keyword evidence="4 11" id="KW-0436">Ligase</keyword>
<evidence type="ECO:0000256" key="3">
    <source>
        <dbReference type="ARBA" id="ARBA00007800"/>
    </source>
</evidence>
<dbReference type="PRINTS" id="PR00097">
    <property type="entry name" value="ANTSNTHASEII"/>
</dbReference>
<dbReference type="CDD" id="cd01744">
    <property type="entry name" value="GATase1_CPSase"/>
    <property type="match status" value="1"/>
</dbReference>
<dbReference type="Gene3D" id="3.40.50.880">
    <property type="match status" value="1"/>
</dbReference>
<evidence type="ECO:0000256" key="5">
    <source>
        <dbReference type="ARBA" id="ARBA00022741"/>
    </source>
</evidence>
<evidence type="ECO:0000256" key="9">
    <source>
        <dbReference type="ARBA" id="ARBA00048816"/>
    </source>
</evidence>
<dbReference type="AlphaFoldDB" id="A0A239ALU8"/>
<keyword evidence="14" id="KW-1185">Reference proteome</keyword>
<dbReference type="PRINTS" id="PR00096">
    <property type="entry name" value="GATASE"/>
</dbReference>
<gene>
    <name evidence="11" type="primary">carA</name>
    <name evidence="13" type="ORF">SAMN05446037_1002126</name>
</gene>
<dbReference type="InterPro" id="IPR017926">
    <property type="entry name" value="GATASE"/>
</dbReference>
<comment type="catalytic activity">
    <reaction evidence="9 11">
        <text>hydrogencarbonate + L-glutamine + 2 ATP + H2O = carbamoyl phosphate + L-glutamate + 2 ADP + phosphate + 2 H(+)</text>
        <dbReference type="Rhea" id="RHEA:18633"/>
        <dbReference type="ChEBI" id="CHEBI:15377"/>
        <dbReference type="ChEBI" id="CHEBI:15378"/>
        <dbReference type="ChEBI" id="CHEBI:17544"/>
        <dbReference type="ChEBI" id="CHEBI:29985"/>
        <dbReference type="ChEBI" id="CHEBI:30616"/>
        <dbReference type="ChEBI" id="CHEBI:43474"/>
        <dbReference type="ChEBI" id="CHEBI:58228"/>
        <dbReference type="ChEBI" id="CHEBI:58359"/>
        <dbReference type="ChEBI" id="CHEBI:456216"/>
        <dbReference type="EC" id="6.3.5.5"/>
    </reaction>
</comment>
<comment type="catalytic activity">
    <reaction evidence="10 11">
        <text>L-glutamine + H2O = L-glutamate + NH4(+)</text>
        <dbReference type="Rhea" id="RHEA:15889"/>
        <dbReference type="ChEBI" id="CHEBI:15377"/>
        <dbReference type="ChEBI" id="CHEBI:28938"/>
        <dbReference type="ChEBI" id="CHEBI:29985"/>
        <dbReference type="ChEBI" id="CHEBI:58359"/>
    </reaction>
</comment>
<dbReference type="SUPFAM" id="SSF52021">
    <property type="entry name" value="Carbamoyl phosphate synthetase, small subunit N-terminal domain"/>
    <property type="match status" value="1"/>
</dbReference>
<dbReference type="InterPro" id="IPR036480">
    <property type="entry name" value="CarbP_synth_ssu_N_sf"/>
</dbReference>
<evidence type="ECO:0000256" key="8">
    <source>
        <dbReference type="ARBA" id="ARBA00022975"/>
    </source>
</evidence>
<dbReference type="GO" id="GO:0044205">
    <property type="term" value="P:'de novo' UMP biosynthetic process"/>
    <property type="evidence" value="ECO:0007669"/>
    <property type="project" value="UniProtKB-UniRule"/>
</dbReference>
<name>A0A239ALU8_9FIRM</name>
<dbReference type="NCBIfam" id="NF009475">
    <property type="entry name" value="PRK12838.1"/>
    <property type="match status" value="1"/>
</dbReference>
<dbReference type="PROSITE" id="PS51273">
    <property type="entry name" value="GATASE_TYPE_1"/>
    <property type="match status" value="1"/>
</dbReference>
<feature type="binding site" evidence="11">
    <location>
        <position position="251"/>
    </location>
    <ligand>
        <name>L-glutamine</name>
        <dbReference type="ChEBI" id="CHEBI:58359"/>
    </ligand>
</feature>
<dbReference type="GO" id="GO:0005524">
    <property type="term" value="F:ATP binding"/>
    <property type="evidence" value="ECO:0007669"/>
    <property type="project" value="UniProtKB-UniRule"/>
</dbReference>
<evidence type="ECO:0000259" key="12">
    <source>
        <dbReference type="SMART" id="SM01097"/>
    </source>
</evidence>
<feature type="binding site" evidence="11">
    <location>
        <position position="292"/>
    </location>
    <ligand>
        <name>L-glutamine</name>
        <dbReference type="ChEBI" id="CHEBI:58359"/>
    </ligand>
</feature>